<comment type="caution">
    <text evidence="10">The sequence shown here is derived from an EMBL/GenBank/DDBJ whole genome shotgun (WGS) entry which is preliminary data.</text>
</comment>
<dbReference type="InterPro" id="IPR050144">
    <property type="entry name" value="AAE_transporter"/>
</dbReference>
<dbReference type="NCBIfam" id="TIGR03802">
    <property type="entry name" value="Asp_Ala_antiprt"/>
    <property type="match status" value="1"/>
</dbReference>
<dbReference type="EMBL" id="MNQH01000024">
    <property type="protein sequence ID" value="OKY94954.1"/>
    <property type="molecule type" value="Genomic_DNA"/>
</dbReference>
<dbReference type="SUPFAM" id="SSF116726">
    <property type="entry name" value="TrkA C-terminal domain-like"/>
    <property type="match status" value="2"/>
</dbReference>
<dbReference type="STRING" id="28117.BHV66_04670"/>
<comment type="similarity">
    <text evidence="2">Belongs to the AAE transporter (TC 2.A.81) family.</text>
</comment>
<evidence type="ECO:0000256" key="8">
    <source>
        <dbReference type="SAM" id="Phobius"/>
    </source>
</evidence>
<dbReference type="PROSITE" id="PS51202">
    <property type="entry name" value="RCK_C"/>
    <property type="match status" value="1"/>
</dbReference>
<evidence type="ECO:0000256" key="1">
    <source>
        <dbReference type="ARBA" id="ARBA00004651"/>
    </source>
</evidence>
<evidence type="ECO:0000256" key="6">
    <source>
        <dbReference type="ARBA" id="ARBA00022989"/>
    </source>
</evidence>
<evidence type="ECO:0000256" key="3">
    <source>
        <dbReference type="ARBA" id="ARBA00022448"/>
    </source>
</evidence>
<evidence type="ECO:0000313" key="10">
    <source>
        <dbReference type="EMBL" id="OKY94954.1"/>
    </source>
</evidence>
<dbReference type="RefSeq" id="WP_278339198.1">
    <property type="nucleotide sequence ID" value="NZ_BAAFLA010000028.1"/>
</dbReference>
<feature type="transmembrane region" description="Helical" evidence="8">
    <location>
        <begin position="391"/>
        <end position="410"/>
    </location>
</feature>
<dbReference type="GO" id="GO:0008324">
    <property type="term" value="F:monoatomic cation transmembrane transporter activity"/>
    <property type="evidence" value="ECO:0007669"/>
    <property type="project" value="InterPro"/>
</dbReference>
<evidence type="ECO:0000256" key="7">
    <source>
        <dbReference type="ARBA" id="ARBA00023136"/>
    </source>
</evidence>
<feature type="transmembrane region" description="Helical" evidence="8">
    <location>
        <begin position="63"/>
        <end position="84"/>
    </location>
</feature>
<keyword evidence="5 8" id="KW-0812">Transmembrane</keyword>
<gene>
    <name evidence="10" type="ORF">BHV66_04670</name>
</gene>
<evidence type="ECO:0000256" key="5">
    <source>
        <dbReference type="ARBA" id="ARBA00022692"/>
    </source>
</evidence>
<feature type="transmembrane region" description="Helical" evidence="8">
    <location>
        <begin position="163"/>
        <end position="186"/>
    </location>
</feature>
<keyword evidence="4" id="KW-1003">Cell membrane</keyword>
<feature type="transmembrane region" description="Helical" evidence="8">
    <location>
        <begin position="481"/>
        <end position="502"/>
    </location>
</feature>
<evidence type="ECO:0000313" key="11">
    <source>
        <dbReference type="Proteomes" id="UP000187417"/>
    </source>
</evidence>
<evidence type="ECO:0000259" key="9">
    <source>
        <dbReference type="PROSITE" id="PS51202"/>
    </source>
</evidence>
<dbReference type="GO" id="GO:0005886">
    <property type="term" value="C:plasma membrane"/>
    <property type="evidence" value="ECO:0007669"/>
    <property type="project" value="UniProtKB-SubCell"/>
</dbReference>
<keyword evidence="6 8" id="KW-1133">Transmembrane helix</keyword>
<dbReference type="AlphaFoldDB" id="A0A1Q6F7R4"/>
<name>A0A1Q6F7R4_9BACT</name>
<reference evidence="10 11" key="1">
    <citation type="journal article" date="2016" name="Nat. Biotechnol.">
        <title>Measurement of bacterial replication rates in microbial communities.</title>
        <authorList>
            <person name="Brown C.T."/>
            <person name="Olm M.R."/>
            <person name="Thomas B.C."/>
            <person name="Banfield J.F."/>
        </authorList>
    </citation>
    <scope>NUCLEOTIDE SEQUENCE [LARGE SCALE GENOMIC DNA]</scope>
    <source>
        <strain evidence="10">CAG:67_53_122</strain>
    </source>
</reference>
<organism evidence="10 11">
    <name type="scientific">Alistipes putredinis</name>
    <dbReference type="NCBI Taxonomy" id="28117"/>
    <lineage>
        <taxon>Bacteria</taxon>
        <taxon>Pseudomonadati</taxon>
        <taxon>Bacteroidota</taxon>
        <taxon>Bacteroidia</taxon>
        <taxon>Bacteroidales</taxon>
        <taxon>Rikenellaceae</taxon>
        <taxon>Alistipes</taxon>
    </lineage>
</organism>
<keyword evidence="7 8" id="KW-0472">Membrane</keyword>
<evidence type="ECO:0000256" key="4">
    <source>
        <dbReference type="ARBA" id="ARBA00022475"/>
    </source>
</evidence>
<feature type="transmembrane region" description="Helical" evidence="8">
    <location>
        <begin position="457"/>
        <end position="475"/>
    </location>
</feature>
<feature type="transmembrane region" description="Helical" evidence="8">
    <location>
        <begin position="514"/>
        <end position="532"/>
    </location>
</feature>
<sequence>MFTGVQFTHFIQANPALAVFLTVALGFLLGKLRIRSFSLGTVTSVLLVGVVVGQLRIEIPEPAKTLFFLMFLFAVGYAVGPQFFRGLKKDGLPQVAFAVVVCLLCLGSVWLFSWLMGYTLSQAAGLLAGSQTMSAVLGVATDTIRELPGGAETDLSSMPVCYAVTYIFGTAGSAWVLSSIGPRLLGGVAKVKQSARDLEQKMGEDLSLKAGFDPAAREIVFRVFSADNEWFEGGRTVHEFETVMQRDEKRIFVERLCQQGKVVDEVTPRTVIRPGDQLVVSGRREYVISEEKWIGAEVSDTTLTNFAVQVLPVVVNRKGAAGERIGKVLSAKFMHGVNIRSIVRAGVKIPVRSGAKLDAGDRIELVGLPQDVRRAAAQLGFSDPVKTESSVPLLGLGICLGGLIFGWMLVAKIGAIPLSLTVSGGVLLAGLFCGWARSRRPTLGGIPEQTVWFMNNMGLNTFIAIVGISTGPSFVAGFQQVGWSLFLVGAGATTLPLVLGVLIGRYLFRFNDALTLGCVAGARTTTAALGAVEDTIGSNVPSLGYTITYAIGNTLLIIWGVVLVLLLA</sequence>
<protein>
    <submittedName>
        <fullName evidence="10">Aspartate-alanine antiporter</fullName>
    </submittedName>
</protein>
<dbReference type="InterPro" id="IPR006512">
    <property type="entry name" value="YidE_YbjL"/>
</dbReference>
<accession>A0A1Q6F7R4</accession>
<feature type="transmembrane region" description="Helical" evidence="8">
    <location>
        <begin position="37"/>
        <end position="57"/>
    </location>
</feature>
<dbReference type="Pfam" id="PF06826">
    <property type="entry name" value="Asp-Al_Ex"/>
    <property type="match status" value="2"/>
</dbReference>
<dbReference type="InterPro" id="IPR006037">
    <property type="entry name" value="RCK_C"/>
</dbReference>
<proteinExistence type="inferred from homology"/>
<dbReference type="NCBIfam" id="TIGR01625">
    <property type="entry name" value="YidE_YbjL_dupl"/>
    <property type="match status" value="2"/>
</dbReference>
<feature type="transmembrane region" description="Helical" evidence="8">
    <location>
        <begin position="96"/>
        <end position="116"/>
    </location>
</feature>
<dbReference type="InterPro" id="IPR022457">
    <property type="entry name" value="Asp_Ala_antiprt"/>
</dbReference>
<dbReference type="Proteomes" id="UP000187417">
    <property type="component" value="Unassembled WGS sequence"/>
</dbReference>
<comment type="subcellular location">
    <subcellularLocation>
        <location evidence="1">Cell membrane</location>
        <topology evidence="1">Multi-pass membrane protein</topology>
    </subcellularLocation>
</comment>
<dbReference type="InterPro" id="IPR036721">
    <property type="entry name" value="RCK_C_sf"/>
</dbReference>
<feature type="transmembrane region" description="Helical" evidence="8">
    <location>
        <begin position="416"/>
        <end position="436"/>
    </location>
</feature>
<evidence type="ECO:0000256" key="2">
    <source>
        <dbReference type="ARBA" id="ARBA00009854"/>
    </source>
</evidence>
<keyword evidence="3" id="KW-0813">Transport</keyword>
<feature type="transmembrane region" description="Helical" evidence="8">
    <location>
        <begin position="12"/>
        <end position="30"/>
    </location>
</feature>
<feature type="domain" description="RCK C-terminal" evidence="9">
    <location>
        <begin position="298"/>
        <end position="382"/>
    </location>
</feature>
<dbReference type="PANTHER" id="PTHR30445">
    <property type="entry name" value="K(+)_H(+) ANTIPORTER SUBUNIT KHTT"/>
    <property type="match status" value="1"/>
</dbReference>
<dbReference type="PANTHER" id="PTHR30445:SF9">
    <property type="match status" value="1"/>
</dbReference>
<feature type="transmembrane region" description="Helical" evidence="8">
    <location>
        <begin position="544"/>
        <end position="567"/>
    </location>
</feature>
<dbReference type="GO" id="GO:0006813">
    <property type="term" value="P:potassium ion transport"/>
    <property type="evidence" value="ECO:0007669"/>
    <property type="project" value="InterPro"/>
</dbReference>